<sequence>MGNYIATLLNASPLLHTMNSVGNRIAFTNCHIFDGIHSELKEDMTLLVEGDKISNVGHRAQLTVPDNFYIIDTAGQTIMPGLIDNHVHLCSPFTYEATISAIRQMPMQVLLNNMRTVYSGVTTVCDMGGPQGIIKEFTELANKNHIPGPRYLNCYTLISPSNGKKLGYPSQVNVLNPFNAWLLEGQVATRPKTIKALKKACYKVRDSGGTHLKTTYQPQPFSEKKYATQDDFPIFNDEWMRTILEIGKETGLVVDIHSPYGMAAERCVDLAMAVGAKIRIQHMTFDIDFKDSIIKKMQDNGFYMIPTATVFGDAFQMPKFVQWLDDDTKSHMMPEAKRQTKAMIQKGINIEPYSGQMVMECDNAYLRKHFNLVKRNTQKAHEARIIGIGTDCGGTNTGFFGRICSEVMHYFEFGIPLFEILKYLTSVNAEINGLNDRGVIQPGKLADLIALDGNRLLDPSALTEVSMVMKGGVFLKYRGEELTPF</sequence>
<name>A0A1F7SCL6_9BACT</name>
<reference evidence="2 3" key="1">
    <citation type="journal article" date="2016" name="Nat. Commun.">
        <title>Thousands of microbial genomes shed light on interconnected biogeochemical processes in an aquifer system.</title>
        <authorList>
            <person name="Anantharaman K."/>
            <person name="Brown C.T."/>
            <person name="Hug L.A."/>
            <person name="Sharon I."/>
            <person name="Castelle C.J."/>
            <person name="Probst A.J."/>
            <person name="Thomas B.C."/>
            <person name="Singh A."/>
            <person name="Wilkins M.J."/>
            <person name="Karaoz U."/>
            <person name="Brodie E.L."/>
            <person name="Williams K.H."/>
            <person name="Hubbard S.S."/>
            <person name="Banfield J.F."/>
        </authorList>
    </citation>
    <scope>NUCLEOTIDE SEQUENCE [LARGE SCALE GENOMIC DNA]</scope>
</reference>
<dbReference type="Gene3D" id="2.30.40.10">
    <property type="entry name" value="Urease, subunit C, domain 1"/>
    <property type="match status" value="1"/>
</dbReference>
<dbReference type="PANTHER" id="PTHR43135:SF3">
    <property type="entry name" value="ALPHA-D-RIBOSE 1-METHYLPHOSPHONATE 5-TRIPHOSPHATE DIPHOSPHATASE"/>
    <property type="match status" value="1"/>
</dbReference>
<dbReference type="Pfam" id="PF01979">
    <property type="entry name" value="Amidohydro_1"/>
    <property type="match status" value="1"/>
</dbReference>
<dbReference type="Proteomes" id="UP000178082">
    <property type="component" value="Unassembled WGS sequence"/>
</dbReference>
<gene>
    <name evidence="2" type="ORF">A3G31_03465</name>
</gene>
<dbReference type="Gene3D" id="3.20.20.140">
    <property type="entry name" value="Metal-dependent hydrolases"/>
    <property type="match status" value="1"/>
</dbReference>
<dbReference type="SUPFAM" id="SSF51338">
    <property type="entry name" value="Composite domain of metallo-dependent hydrolases"/>
    <property type="match status" value="1"/>
</dbReference>
<dbReference type="InterPro" id="IPR032466">
    <property type="entry name" value="Metal_Hydrolase"/>
</dbReference>
<dbReference type="AlphaFoldDB" id="A0A1F7SCL6"/>
<protein>
    <recommendedName>
        <fullName evidence="1">Amidohydrolase-related domain-containing protein</fullName>
    </recommendedName>
</protein>
<dbReference type="InterPro" id="IPR051781">
    <property type="entry name" value="Metallo-dep_Hydrolase"/>
</dbReference>
<comment type="caution">
    <text evidence="2">The sequence shown here is derived from an EMBL/GenBank/DDBJ whole genome shotgun (WGS) entry which is preliminary data.</text>
</comment>
<feature type="domain" description="Amidohydrolase-related" evidence="1">
    <location>
        <begin position="77"/>
        <end position="473"/>
    </location>
</feature>
<evidence type="ECO:0000313" key="3">
    <source>
        <dbReference type="Proteomes" id="UP000178082"/>
    </source>
</evidence>
<dbReference type="SUPFAM" id="SSF51556">
    <property type="entry name" value="Metallo-dependent hydrolases"/>
    <property type="match status" value="1"/>
</dbReference>
<proteinExistence type="predicted"/>
<organism evidence="2 3">
    <name type="scientific">Candidatus Schekmanbacteria bacterium RIFCSPLOWO2_12_FULL_38_15</name>
    <dbReference type="NCBI Taxonomy" id="1817883"/>
    <lineage>
        <taxon>Bacteria</taxon>
        <taxon>Candidatus Schekmaniibacteriota</taxon>
    </lineage>
</organism>
<accession>A0A1F7SCL6</accession>
<dbReference type="EMBL" id="MGDI01000040">
    <property type="protein sequence ID" value="OGL51526.1"/>
    <property type="molecule type" value="Genomic_DNA"/>
</dbReference>
<evidence type="ECO:0000259" key="1">
    <source>
        <dbReference type="Pfam" id="PF01979"/>
    </source>
</evidence>
<dbReference type="GO" id="GO:0016810">
    <property type="term" value="F:hydrolase activity, acting on carbon-nitrogen (but not peptide) bonds"/>
    <property type="evidence" value="ECO:0007669"/>
    <property type="project" value="InterPro"/>
</dbReference>
<dbReference type="InterPro" id="IPR011059">
    <property type="entry name" value="Metal-dep_hydrolase_composite"/>
</dbReference>
<evidence type="ECO:0000313" key="2">
    <source>
        <dbReference type="EMBL" id="OGL51526.1"/>
    </source>
</evidence>
<dbReference type="STRING" id="1817883.A3G31_03465"/>
<dbReference type="PANTHER" id="PTHR43135">
    <property type="entry name" value="ALPHA-D-RIBOSE 1-METHYLPHOSPHONATE 5-TRIPHOSPHATE DIPHOSPHATASE"/>
    <property type="match status" value="1"/>
</dbReference>
<dbReference type="InterPro" id="IPR006680">
    <property type="entry name" value="Amidohydro-rel"/>
</dbReference>